<feature type="non-terminal residue" evidence="2">
    <location>
        <position position="1"/>
    </location>
</feature>
<dbReference type="Proteomes" id="UP001497623">
    <property type="component" value="Unassembled WGS sequence"/>
</dbReference>
<dbReference type="AlphaFoldDB" id="A0AAV2S8X0"/>
<organism evidence="2 3">
    <name type="scientific">Meganyctiphanes norvegica</name>
    <name type="common">Northern krill</name>
    <name type="synonym">Thysanopoda norvegica</name>
    <dbReference type="NCBI Taxonomy" id="48144"/>
    <lineage>
        <taxon>Eukaryota</taxon>
        <taxon>Metazoa</taxon>
        <taxon>Ecdysozoa</taxon>
        <taxon>Arthropoda</taxon>
        <taxon>Crustacea</taxon>
        <taxon>Multicrustacea</taxon>
        <taxon>Malacostraca</taxon>
        <taxon>Eumalacostraca</taxon>
        <taxon>Eucarida</taxon>
        <taxon>Euphausiacea</taxon>
        <taxon>Euphausiidae</taxon>
        <taxon>Meganyctiphanes</taxon>
    </lineage>
</organism>
<gene>
    <name evidence="2" type="ORF">MNOR_LOCUS33687</name>
</gene>
<name>A0AAV2S8X0_MEGNR</name>
<evidence type="ECO:0000256" key="1">
    <source>
        <dbReference type="SAM" id="Phobius"/>
    </source>
</evidence>
<feature type="transmembrane region" description="Helical" evidence="1">
    <location>
        <begin position="100"/>
        <end position="123"/>
    </location>
</feature>
<keyword evidence="1" id="KW-0472">Membrane</keyword>
<evidence type="ECO:0000313" key="2">
    <source>
        <dbReference type="EMBL" id="CAL4168386.1"/>
    </source>
</evidence>
<evidence type="ECO:0008006" key="4">
    <source>
        <dbReference type="Google" id="ProtNLM"/>
    </source>
</evidence>
<dbReference type="EMBL" id="CAXKWB010049329">
    <property type="protein sequence ID" value="CAL4168386.1"/>
    <property type="molecule type" value="Genomic_DNA"/>
</dbReference>
<keyword evidence="3" id="KW-1185">Reference proteome</keyword>
<feature type="transmembrane region" description="Helical" evidence="1">
    <location>
        <begin position="265"/>
        <end position="284"/>
    </location>
</feature>
<evidence type="ECO:0000313" key="3">
    <source>
        <dbReference type="Proteomes" id="UP001497623"/>
    </source>
</evidence>
<keyword evidence="1" id="KW-1133">Transmembrane helix</keyword>
<feature type="transmembrane region" description="Helical" evidence="1">
    <location>
        <begin position="291"/>
        <end position="312"/>
    </location>
</feature>
<keyword evidence="1" id="KW-0812">Transmembrane</keyword>
<reference evidence="2 3" key="1">
    <citation type="submission" date="2024-05" db="EMBL/GenBank/DDBJ databases">
        <authorList>
            <person name="Wallberg A."/>
        </authorList>
    </citation>
    <scope>NUCLEOTIDE SEQUENCE [LARGE SCALE GENOMIC DNA]</scope>
</reference>
<feature type="transmembrane region" description="Helical" evidence="1">
    <location>
        <begin position="129"/>
        <end position="152"/>
    </location>
</feature>
<protein>
    <recommendedName>
        <fullName evidence="4">XK-related protein</fullName>
    </recommendedName>
</protein>
<feature type="transmembrane region" description="Helical" evidence="1">
    <location>
        <begin position="337"/>
        <end position="360"/>
    </location>
</feature>
<sequence length="393" mass="44369">SILLKMMTAWIAYRNKVDGGEDSNDIKSVTTRMNVLFSLTEDLSQMTLQIIFFLGIDHNYAEGIVDQASWFSVVISCFSLSKNYAEYHSMNPNSSPSSGLLILTTTFIAAGGRVLLCCLIALPTQKRNVFLPVFAAVVMHITLALLQFCVGFCRKFIIQKWLCSKKNIESSEIIDMNYHIKPNQQFSDFTFSEIPQRSTNGKDNYEKILNLACKLAAGLRSLLFSVTVDGHSHLGLWSSAWYATLALWFRLLLLVDDADIQHFSQIALTFAMLSFTINTIVVLINGQNRKISLVVSVLFMIFPTYICIVIATQNKELYGKILWHNDDNRIFQDAIDILIPITTVAGLVILVNIAAIAKALKTEKDKKNRKDYLLQKMRLCNSNNETKNKNHTI</sequence>
<accession>A0AAV2S8X0</accession>
<comment type="caution">
    <text evidence="2">The sequence shown here is derived from an EMBL/GenBank/DDBJ whole genome shotgun (WGS) entry which is preliminary data.</text>
</comment>
<proteinExistence type="predicted"/>